<organism evidence="1 2">
    <name type="scientific">Ridgeia piscesae</name>
    <name type="common">Tubeworm</name>
    <dbReference type="NCBI Taxonomy" id="27915"/>
    <lineage>
        <taxon>Eukaryota</taxon>
        <taxon>Metazoa</taxon>
        <taxon>Spiralia</taxon>
        <taxon>Lophotrochozoa</taxon>
        <taxon>Annelida</taxon>
        <taxon>Polychaeta</taxon>
        <taxon>Sedentaria</taxon>
        <taxon>Canalipalpata</taxon>
        <taxon>Sabellida</taxon>
        <taxon>Siboglinidae</taxon>
        <taxon>Ridgeia</taxon>
    </lineage>
</organism>
<comment type="caution">
    <text evidence="1">The sequence shown here is derived from an EMBL/GenBank/DDBJ whole genome shotgun (WGS) entry which is preliminary data.</text>
</comment>
<accession>A0AAD9K948</accession>
<name>A0AAD9K948_RIDPI</name>
<dbReference type="AlphaFoldDB" id="A0AAD9K948"/>
<dbReference type="EMBL" id="JAODUO010001290">
    <property type="protein sequence ID" value="KAK2166996.1"/>
    <property type="molecule type" value="Genomic_DNA"/>
</dbReference>
<dbReference type="Proteomes" id="UP001209878">
    <property type="component" value="Unassembled WGS sequence"/>
</dbReference>
<evidence type="ECO:0000313" key="2">
    <source>
        <dbReference type="Proteomes" id="UP001209878"/>
    </source>
</evidence>
<proteinExistence type="predicted"/>
<sequence length="93" mass="10398">MYVGVRAPLGHNTMTHFCSNCHLTVFYSQFDVVYDNVHIRQSVYRDGDLSWSCLLQMATVGSHNLITCSNFKHDTTVIVLTVSVCLPESITTG</sequence>
<reference evidence="1" key="1">
    <citation type="journal article" date="2023" name="Mol. Biol. Evol.">
        <title>Third-Generation Sequencing Reveals the Adaptive Role of the Epigenome in Three Deep-Sea Polychaetes.</title>
        <authorList>
            <person name="Perez M."/>
            <person name="Aroh O."/>
            <person name="Sun Y."/>
            <person name="Lan Y."/>
            <person name="Juniper S.K."/>
            <person name="Young C.R."/>
            <person name="Angers B."/>
            <person name="Qian P.Y."/>
        </authorList>
    </citation>
    <scope>NUCLEOTIDE SEQUENCE</scope>
    <source>
        <strain evidence="1">R07B-5</strain>
    </source>
</reference>
<protein>
    <submittedName>
        <fullName evidence="1">Uncharacterized protein</fullName>
    </submittedName>
</protein>
<keyword evidence="2" id="KW-1185">Reference proteome</keyword>
<evidence type="ECO:0000313" key="1">
    <source>
        <dbReference type="EMBL" id="KAK2166996.1"/>
    </source>
</evidence>
<gene>
    <name evidence="1" type="ORF">NP493_1290g01020</name>
</gene>